<name>A0A432MFB9_9BACT</name>
<feature type="signal peptide" evidence="2">
    <location>
        <begin position="1"/>
        <end position="20"/>
    </location>
</feature>
<evidence type="ECO:0000256" key="1">
    <source>
        <dbReference type="SAM" id="MobiDB-lite"/>
    </source>
</evidence>
<gene>
    <name evidence="4" type="ORF">TsocGM_19605</name>
</gene>
<dbReference type="OrthoDB" id="9794725at2"/>
<dbReference type="InterPro" id="IPR036514">
    <property type="entry name" value="SGNH_hydro_sf"/>
</dbReference>
<dbReference type="EMBL" id="RYZH01000045">
    <property type="protein sequence ID" value="RUL84884.1"/>
    <property type="molecule type" value="Genomic_DNA"/>
</dbReference>
<dbReference type="Proteomes" id="UP000280296">
    <property type="component" value="Unassembled WGS sequence"/>
</dbReference>
<dbReference type="PANTHER" id="PTHR30383:SF5">
    <property type="entry name" value="SGNH HYDROLASE-TYPE ESTERASE DOMAIN-CONTAINING PROTEIN"/>
    <property type="match status" value="1"/>
</dbReference>
<proteinExistence type="predicted"/>
<feature type="compositionally biased region" description="Low complexity" evidence="1">
    <location>
        <begin position="425"/>
        <end position="437"/>
    </location>
</feature>
<dbReference type="InterPro" id="IPR013830">
    <property type="entry name" value="SGNH_hydro"/>
</dbReference>
<evidence type="ECO:0000313" key="4">
    <source>
        <dbReference type="EMBL" id="RUL84884.1"/>
    </source>
</evidence>
<dbReference type="InterPro" id="IPR051532">
    <property type="entry name" value="Ester_Hydrolysis_Enzymes"/>
</dbReference>
<feature type="domain" description="SGNH hydrolase-type esterase" evidence="3">
    <location>
        <begin position="33"/>
        <end position="234"/>
    </location>
</feature>
<feature type="region of interest" description="Disordered" evidence="1">
    <location>
        <begin position="388"/>
        <end position="410"/>
    </location>
</feature>
<reference evidence="4 5" key="1">
    <citation type="submission" date="2018-12" db="EMBL/GenBank/DDBJ databases">
        <authorList>
            <person name="Toschakov S.V."/>
        </authorList>
    </citation>
    <scope>NUCLEOTIDE SEQUENCE [LARGE SCALE GENOMIC DNA]</scope>
    <source>
        <strain evidence="4 5">GM2012</strain>
    </source>
</reference>
<sequence length="450" mass="49341">MIATLALSALLLLPTPPPSAADALPRDGERVLFIGDSITQAGHYVVYVEAYLLTRFPDRTITVINHGLSSETAAGTSEPDHPFPRPWIHDRFERDVTAWHPDRVVACYGMNDGIYHPFSPDRFARYQAGINRLIERARLEAGARIDLMTPPPYDPYRRQVGDPNAKHYGYRFPAVDYDDVLSRFGDWLRSLADDRLLVADPHGEISEHLRLRREDRVSVSLSPDGVHPDPAGHWLIAQALLTAWGAPAEVAEARVIVDPDSGTVRAEEGTLDDLSLRDGSLEMTWTSPLPLPLDPSWDPEFIRVAQIADRLNRYRLTVSGLPPGTYTLLASETVDPTPKPVATCSAEELSAGLDLTSLPDFPTVAASRDVLRLLASLRSAQAQAWRASIRGEAPADSPPPPGDDDHLMAPIRALCQPLEVRIRISPVGDSSPSAPASPKDRASPRPHSLP</sequence>
<evidence type="ECO:0000313" key="5">
    <source>
        <dbReference type="Proteomes" id="UP000280296"/>
    </source>
</evidence>
<accession>A0A432MFB9</accession>
<keyword evidence="5" id="KW-1185">Reference proteome</keyword>
<dbReference type="Pfam" id="PF13472">
    <property type="entry name" value="Lipase_GDSL_2"/>
    <property type="match status" value="1"/>
</dbReference>
<dbReference type="PANTHER" id="PTHR30383">
    <property type="entry name" value="THIOESTERASE 1/PROTEASE 1/LYSOPHOSPHOLIPASE L1"/>
    <property type="match status" value="1"/>
</dbReference>
<protein>
    <recommendedName>
        <fullName evidence="3">SGNH hydrolase-type esterase domain-containing protein</fullName>
    </recommendedName>
</protein>
<feature type="chain" id="PRO_5019512778" description="SGNH hydrolase-type esterase domain-containing protein" evidence="2">
    <location>
        <begin position="21"/>
        <end position="450"/>
    </location>
</feature>
<organism evidence="4 5">
    <name type="scientific">Tautonia sociabilis</name>
    <dbReference type="NCBI Taxonomy" id="2080755"/>
    <lineage>
        <taxon>Bacteria</taxon>
        <taxon>Pseudomonadati</taxon>
        <taxon>Planctomycetota</taxon>
        <taxon>Planctomycetia</taxon>
        <taxon>Isosphaerales</taxon>
        <taxon>Isosphaeraceae</taxon>
        <taxon>Tautonia</taxon>
    </lineage>
</organism>
<dbReference type="CDD" id="cd01834">
    <property type="entry name" value="SGNH_hydrolase_like_2"/>
    <property type="match status" value="1"/>
</dbReference>
<evidence type="ECO:0000259" key="3">
    <source>
        <dbReference type="Pfam" id="PF13472"/>
    </source>
</evidence>
<dbReference type="GO" id="GO:0004622">
    <property type="term" value="F:phosphatidylcholine lysophospholipase activity"/>
    <property type="evidence" value="ECO:0007669"/>
    <property type="project" value="TreeGrafter"/>
</dbReference>
<dbReference type="AlphaFoldDB" id="A0A432MFB9"/>
<dbReference type="SUPFAM" id="SSF52266">
    <property type="entry name" value="SGNH hydrolase"/>
    <property type="match status" value="1"/>
</dbReference>
<reference evidence="4 5" key="2">
    <citation type="submission" date="2019-01" db="EMBL/GenBank/DDBJ databases">
        <title>Tautonia sociabilis, a novel thermotolerant planctomycete of Isosphaeraceae family, isolated from a 4000 m deep subterranean habitat.</title>
        <authorList>
            <person name="Kovaleva O.L."/>
            <person name="Elcheninov A.G."/>
            <person name="Van Heerden E."/>
            <person name="Toshchakov S.V."/>
            <person name="Novikov A."/>
            <person name="Bonch-Osmolovskaya E.A."/>
            <person name="Kublanov I.V."/>
        </authorList>
    </citation>
    <scope>NUCLEOTIDE SEQUENCE [LARGE SCALE GENOMIC DNA]</scope>
    <source>
        <strain evidence="4 5">GM2012</strain>
    </source>
</reference>
<dbReference type="RefSeq" id="WP_126727160.1">
    <property type="nucleotide sequence ID" value="NZ_RYZH01000045.1"/>
</dbReference>
<evidence type="ECO:0000256" key="2">
    <source>
        <dbReference type="SAM" id="SignalP"/>
    </source>
</evidence>
<feature type="region of interest" description="Disordered" evidence="1">
    <location>
        <begin position="422"/>
        <end position="450"/>
    </location>
</feature>
<dbReference type="Gene3D" id="3.40.50.1110">
    <property type="entry name" value="SGNH hydrolase"/>
    <property type="match status" value="1"/>
</dbReference>
<keyword evidence="2" id="KW-0732">Signal</keyword>
<comment type="caution">
    <text evidence="4">The sequence shown here is derived from an EMBL/GenBank/DDBJ whole genome shotgun (WGS) entry which is preliminary data.</text>
</comment>